<dbReference type="InterPro" id="IPR000914">
    <property type="entry name" value="SBP_5_dom"/>
</dbReference>
<evidence type="ECO:0000313" key="7">
    <source>
        <dbReference type="Proteomes" id="UP000528824"/>
    </source>
</evidence>
<dbReference type="EMBL" id="JACHBC010000025">
    <property type="protein sequence ID" value="MBB5564590.1"/>
    <property type="molecule type" value="Genomic_DNA"/>
</dbReference>
<dbReference type="PANTHER" id="PTHR30290">
    <property type="entry name" value="PERIPLASMIC BINDING COMPONENT OF ABC TRANSPORTER"/>
    <property type="match status" value="1"/>
</dbReference>
<sequence length="586" mass="65271">MLLQFREKAEETAEINCRQQLPNEQKRGNKMTKDSTTKANYSRRDALRLMAAGGIACFAAPNLIGKPDIAWAADKKPAGRVVVGLSQEPTVFNPLMAHIETDDAVHFSLFDALFRMDPSGVLQPNLAAEVPTQKNGGISQDGLNWRVRLRDDVRWHDGKPFTAEDVKFTLELITNPKFRAWRTGGHSLVRDLTVVSPTEITWRMEQVFAPYLSFLTETFIVPKHLFENEADPNTAAFNQAPVGTGAFKWSQRVAGDHLELAANPDYFADGPYVEQLVFKYIPDQTVLYTQFKSGDIDLTDQAYITPDHYEEASKLPGRVVSLVPGASVESLYLNLERPQFKELAVRQALYAAMDRAAIIDALYFGVVTTTETFMPKESYYFNPNLPAQEFNLDAARKLLDDAGWVPGSDGIREKNGVKLAFNNSTTSGNNLREQVQQFLQQTFAEIGVQMTISNLPAAVMFGEFWLKSQFDTAISGVTHLIAADPDATNRLASSAIAAKGGKGSNVGQYSNPEVDALLKKGAQTFDPDARREIYYRIQEIVRQDLPFLPLFAATYVVGTKEGLEGWEPNTNTRTASWHAAAWHWKS</sequence>
<evidence type="ECO:0000256" key="3">
    <source>
        <dbReference type="ARBA" id="ARBA00022729"/>
    </source>
</evidence>
<feature type="region of interest" description="Disordered" evidence="4">
    <location>
        <begin position="20"/>
        <end position="39"/>
    </location>
</feature>
<dbReference type="GO" id="GO:0043190">
    <property type="term" value="C:ATP-binding cassette (ABC) transporter complex"/>
    <property type="evidence" value="ECO:0007669"/>
    <property type="project" value="InterPro"/>
</dbReference>
<evidence type="ECO:0000256" key="2">
    <source>
        <dbReference type="ARBA" id="ARBA00005695"/>
    </source>
</evidence>
<dbReference type="GO" id="GO:0030288">
    <property type="term" value="C:outer membrane-bounded periplasmic space"/>
    <property type="evidence" value="ECO:0007669"/>
    <property type="project" value="UniProtKB-ARBA"/>
</dbReference>
<dbReference type="PANTHER" id="PTHR30290:SF38">
    <property type="entry name" value="D,D-DIPEPTIDE-BINDING PERIPLASMIC PROTEIN DDPA-RELATED"/>
    <property type="match status" value="1"/>
</dbReference>
<accession>A0A7W8XKJ5</accession>
<organism evidence="6 7">
    <name type="scientific">Rhizobium lentis</name>
    <dbReference type="NCBI Taxonomy" id="1138194"/>
    <lineage>
        <taxon>Bacteria</taxon>
        <taxon>Pseudomonadati</taxon>
        <taxon>Pseudomonadota</taxon>
        <taxon>Alphaproteobacteria</taxon>
        <taxon>Hyphomicrobiales</taxon>
        <taxon>Rhizobiaceae</taxon>
        <taxon>Rhizobium/Agrobacterium group</taxon>
        <taxon>Rhizobium</taxon>
    </lineage>
</organism>
<dbReference type="Gene3D" id="3.10.105.10">
    <property type="entry name" value="Dipeptide-binding Protein, Domain 3"/>
    <property type="match status" value="1"/>
</dbReference>
<dbReference type="Proteomes" id="UP000528824">
    <property type="component" value="Unassembled WGS sequence"/>
</dbReference>
<comment type="caution">
    <text evidence="6">The sequence shown here is derived from an EMBL/GenBank/DDBJ whole genome shotgun (WGS) entry which is preliminary data.</text>
</comment>
<comment type="subcellular location">
    <subcellularLocation>
        <location evidence="1">Periplasm</location>
    </subcellularLocation>
</comment>
<dbReference type="InterPro" id="IPR006311">
    <property type="entry name" value="TAT_signal"/>
</dbReference>
<feature type="compositionally biased region" description="Basic and acidic residues" evidence="4">
    <location>
        <begin position="24"/>
        <end position="39"/>
    </location>
</feature>
<name>A0A7W8XKJ5_9HYPH</name>
<evidence type="ECO:0000256" key="4">
    <source>
        <dbReference type="SAM" id="MobiDB-lite"/>
    </source>
</evidence>
<dbReference type="Pfam" id="PF00496">
    <property type="entry name" value="SBP_bac_5"/>
    <property type="match status" value="1"/>
</dbReference>
<dbReference type="Gene3D" id="3.40.190.10">
    <property type="entry name" value="Periplasmic binding protein-like II"/>
    <property type="match status" value="1"/>
</dbReference>
<dbReference type="GO" id="GO:1904680">
    <property type="term" value="F:peptide transmembrane transporter activity"/>
    <property type="evidence" value="ECO:0007669"/>
    <property type="project" value="TreeGrafter"/>
</dbReference>
<dbReference type="InterPro" id="IPR030678">
    <property type="entry name" value="Peptide/Ni-bd"/>
</dbReference>
<comment type="similarity">
    <text evidence="2">Belongs to the bacterial solute-binding protein 5 family.</text>
</comment>
<dbReference type="Gene3D" id="3.90.76.10">
    <property type="entry name" value="Dipeptide-binding Protein, Domain 1"/>
    <property type="match status" value="1"/>
</dbReference>
<protein>
    <submittedName>
        <fullName evidence="6">Peptide/nickel transport system substrate-binding protein</fullName>
    </submittedName>
</protein>
<evidence type="ECO:0000313" key="6">
    <source>
        <dbReference type="EMBL" id="MBB5564590.1"/>
    </source>
</evidence>
<proteinExistence type="inferred from homology"/>
<dbReference type="PROSITE" id="PS51318">
    <property type="entry name" value="TAT"/>
    <property type="match status" value="1"/>
</dbReference>
<dbReference type="AlphaFoldDB" id="A0A7W8XKJ5"/>
<gene>
    <name evidence="6" type="ORF">GGI59_006299</name>
</gene>
<evidence type="ECO:0000256" key="1">
    <source>
        <dbReference type="ARBA" id="ARBA00004418"/>
    </source>
</evidence>
<keyword evidence="3" id="KW-0732">Signal</keyword>
<dbReference type="CDD" id="cd08513">
    <property type="entry name" value="PBP2_thermophilic_Hb8_like"/>
    <property type="match status" value="1"/>
</dbReference>
<dbReference type="InterPro" id="IPR039424">
    <property type="entry name" value="SBP_5"/>
</dbReference>
<feature type="domain" description="Solute-binding protein family 5" evidence="5">
    <location>
        <begin position="122"/>
        <end position="490"/>
    </location>
</feature>
<dbReference type="GO" id="GO:0015833">
    <property type="term" value="P:peptide transport"/>
    <property type="evidence" value="ECO:0007669"/>
    <property type="project" value="TreeGrafter"/>
</dbReference>
<dbReference type="PIRSF" id="PIRSF002741">
    <property type="entry name" value="MppA"/>
    <property type="match status" value="1"/>
</dbReference>
<reference evidence="6 7" key="1">
    <citation type="submission" date="2020-08" db="EMBL/GenBank/DDBJ databases">
        <title>Genomic Encyclopedia of Type Strains, Phase IV (KMG-V): Genome sequencing to study the core and pangenomes of soil and plant-associated prokaryotes.</title>
        <authorList>
            <person name="Whitman W."/>
        </authorList>
    </citation>
    <scope>NUCLEOTIDE SEQUENCE [LARGE SCALE GENOMIC DNA]</scope>
    <source>
        <strain evidence="6 7">SEMIA 4034</strain>
    </source>
</reference>
<evidence type="ECO:0000259" key="5">
    <source>
        <dbReference type="Pfam" id="PF00496"/>
    </source>
</evidence>
<keyword evidence="7" id="KW-1185">Reference proteome</keyword>
<dbReference type="SUPFAM" id="SSF53850">
    <property type="entry name" value="Periplasmic binding protein-like II"/>
    <property type="match status" value="1"/>
</dbReference>